<dbReference type="SUPFAM" id="SSF117281">
    <property type="entry name" value="Kelch motif"/>
    <property type="match status" value="1"/>
</dbReference>
<proteinExistence type="predicted"/>
<dbReference type="EMBL" id="JAUZQC010000013">
    <property type="protein sequence ID" value="KAK5860890.1"/>
    <property type="molecule type" value="Genomic_DNA"/>
</dbReference>
<dbReference type="PANTHER" id="PTHR45632:SF27">
    <property type="entry name" value="KELCH-LIKE PROTEIN 9"/>
    <property type="match status" value="1"/>
</dbReference>
<feature type="region of interest" description="Disordered" evidence="1">
    <location>
        <begin position="150"/>
        <end position="187"/>
    </location>
</feature>
<evidence type="ECO:0000256" key="1">
    <source>
        <dbReference type="SAM" id="MobiDB-lite"/>
    </source>
</evidence>
<accession>A0AAN7XJM9</accession>
<dbReference type="Proteomes" id="UP001346869">
    <property type="component" value="Unassembled WGS sequence"/>
</dbReference>
<keyword evidence="3" id="KW-1185">Reference proteome</keyword>
<name>A0AAN7XJM9_ELEMC</name>
<feature type="compositionally biased region" description="Acidic residues" evidence="1">
    <location>
        <begin position="152"/>
        <end position="174"/>
    </location>
</feature>
<evidence type="ECO:0000313" key="2">
    <source>
        <dbReference type="EMBL" id="KAK5860890.1"/>
    </source>
</evidence>
<gene>
    <name evidence="2" type="ORF">PBY51_022335</name>
</gene>
<feature type="compositionally biased region" description="Low complexity" evidence="1">
    <location>
        <begin position="175"/>
        <end position="187"/>
    </location>
</feature>
<dbReference type="AlphaFoldDB" id="A0AAN7XJM9"/>
<dbReference type="Gene3D" id="2.120.10.80">
    <property type="entry name" value="Kelch-type beta propeller"/>
    <property type="match status" value="1"/>
</dbReference>
<organism evidence="2 3">
    <name type="scientific">Eleginops maclovinus</name>
    <name type="common">Patagonian blennie</name>
    <name type="synonym">Eleginus maclovinus</name>
    <dbReference type="NCBI Taxonomy" id="56733"/>
    <lineage>
        <taxon>Eukaryota</taxon>
        <taxon>Metazoa</taxon>
        <taxon>Chordata</taxon>
        <taxon>Craniata</taxon>
        <taxon>Vertebrata</taxon>
        <taxon>Euteleostomi</taxon>
        <taxon>Actinopterygii</taxon>
        <taxon>Neopterygii</taxon>
        <taxon>Teleostei</taxon>
        <taxon>Neoteleostei</taxon>
        <taxon>Acanthomorphata</taxon>
        <taxon>Eupercaria</taxon>
        <taxon>Perciformes</taxon>
        <taxon>Notothenioidei</taxon>
        <taxon>Eleginopidae</taxon>
        <taxon>Eleginops</taxon>
    </lineage>
</organism>
<sequence>MQVVALNDQLYVVNKRRMLCYDPRRNRWRHCGSLRRDKLHKACVYQDQIICVCDIPVVKAYSPTRGEWKRLGDIPIDSRALNYQVIQHNNKLLLLTQTLLQHNKNRVLIHEYDPGRDNWKNIMAVYVSTLGPVCVSTRVYPSCLGSAHSFSTEEDDDSGSSADWDFDGLTDADSDSGSSSSFSDENW</sequence>
<comment type="caution">
    <text evidence="2">The sequence shown here is derived from an EMBL/GenBank/DDBJ whole genome shotgun (WGS) entry which is preliminary data.</text>
</comment>
<reference evidence="2 3" key="2">
    <citation type="journal article" date="2023" name="Mol. Biol. Evol.">
        <title>Genomics of Secondarily Temperate Adaptation in the Only Non-Antarctic Icefish.</title>
        <authorList>
            <person name="Rivera-Colon A.G."/>
            <person name="Rayamajhi N."/>
            <person name="Minhas B.F."/>
            <person name="Madrigal G."/>
            <person name="Bilyk K.T."/>
            <person name="Yoon V."/>
            <person name="Hune M."/>
            <person name="Gregory S."/>
            <person name="Cheng C.H.C."/>
            <person name="Catchen J.M."/>
        </authorList>
    </citation>
    <scope>NUCLEOTIDE SEQUENCE [LARGE SCALE GENOMIC DNA]</scope>
    <source>
        <strain evidence="2">JMC-PN-2008</strain>
    </source>
</reference>
<dbReference type="InterPro" id="IPR015915">
    <property type="entry name" value="Kelch-typ_b-propeller"/>
</dbReference>
<protein>
    <submittedName>
        <fullName evidence="2">Uncharacterized protein</fullName>
    </submittedName>
</protein>
<dbReference type="PANTHER" id="PTHR45632">
    <property type="entry name" value="LD33804P"/>
    <property type="match status" value="1"/>
</dbReference>
<reference evidence="2 3" key="1">
    <citation type="journal article" date="2023" name="Genes (Basel)">
        <title>Chromosome-Level Genome Assembly and Circadian Gene Repertoire of the Patagonia Blennie Eleginops maclovinus-The Closest Ancestral Proxy of Antarctic Cryonotothenioids.</title>
        <authorList>
            <person name="Cheng C.C."/>
            <person name="Rivera-Colon A.G."/>
            <person name="Minhas B.F."/>
            <person name="Wilson L."/>
            <person name="Rayamajhi N."/>
            <person name="Vargas-Chacoff L."/>
            <person name="Catchen J.M."/>
        </authorList>
    </citation>
    <scope>NUCLEOTIDE SEQUENCE [LARGE SCALE GENOMIC DNA]</scope>
    <source>
        <strain evidence="2">JMC-PN-2008</strain>
    </source>
</reference>
<evidence type="ECO:0000313" key="3">
    <source>
        <dbReference type="Proteomes" id="UP001346869"/>
    </source>
</evidence>